<keyword evidence="4" id="KW-0902">Two-component regulatory system</keyword>
<evidence type="ECO:0008006" key="13">
    <source>
        <dbReference type="Google" id="ProtNLM"/>
    </source>
</evidence>
<evidence type="ECO:0000256" key="5">
    <source>
        <dbReference type="ARBA" id="ARBA00023015"/>
    </source>
</evidence>
<dbReference type="GO" id="GO:0005737">
    <property type="term" value="C:cytoplasm"/>
    <property type="evidence" value="ECO:0007669"/>
    <property type="project" value="UniProtKB-SubCell"/>
</dbReference>
<dbReference type="InterPro" id="IPR009057">
    <property type="entry name" value="Homeodomain-like_sf"/>
</dbReference>
<evidence type="ECO:0000313" key="12">
    <source>
        <dbReference type="Proteomes" id="UP000019598"/>
    </source>
</evidence>
<dbReference type="GO" id="GO:0043565">
    <property type="term" value="F:sequence-specific DNA binding"/>
    <property type="evidence" value="ECO:0007669"/>
    <property type="project" value="InterPro"/>
</dbReference>
<dbReference type="SMART" id="SM00342">
    <property type="entry name" value="HTH_ARAC"/>
    <property type="match status" value="1"/>
</dbReference>
<evidence type="ECO:0000259" key="9">
    <source>
        <dbReference type="PROSITE" id="PS01124"/>
    </source>
</evidence>
<dbReference type="AlphaFoldDB" id="R9LEU4"/>
<dbReference type="PATRIC" id="fig|1235795.3.peg.3474"/>
<sequence>MEKLKVLIVDDEHLIRNLIRLRIDWEQEGFEITGEASNAQEALELVEEQNPDIIFTDIYMPNMDGIELSRRVLERYPHIKIVVVSGHDEFEYAQQGIKIGIFDFLLKPIRASDLLHVAGNLKQKIHEERTRAKEISKMKEEMERNLPYLRERFLFQWLNGALSREEIVEQADYFKLPAFRQSSGFQVAVVEIAPVSEKHTEEQLIMLGLVCKHQIELFFQNDPLVEILSETRNQFILVSFYPGRELAETCESLMAYLLASTQCLVNIGVGRKRENVQDARLSYQEACRAIRYKAFVGNNQVVCYEEMIGNREETYQSDPELLRQLQFYVSVGSSERAVQLLSQIFGLSFSSESDFRMAALDVIHECQRAITEQGIEEEQGLLKETMLAVMTADNLPELLQTLERYVVLVSEAILSKRQDKEGNLISQVKAYLEENLGDPEVGLASTAAAFFVSPGHLGRLMKKETGQTFVEYLTNLRMKKAETLLKTTDLKGYEIGAQVGITDPHYFSILFKKVMGRSMNEYRVGKCQQG</sequence>
<evidence type="ECO:0000256" key="8">
    <source>
        <dbReference type="PROSITE-ProRule" id="PRU00169"/>
    </source>
</evidence>
<dbReference type="CDD" id="cd17536">
    <property type="entry name" value="REC_YesN-like"/>
    <property type="match status" value="1"/>
</dbReference>
<comment type="subcellular location">
    <subcellularLocation>
        <location evidence="1">Cytoplasm</location>
    </subcellularLocation>
</comment>
<dbReference type="InterPro" id="IPR018060">
    <property type="entry name" value="HTH_AraC"/>
</dbReference>
<reference evidence="11 12" key="1">
    <citation type="submission" date="2013-04" db="EMBL/GenBank/DDBJ databases">
        <title>The Genome Sequence of Paenibacillus barengoltzii G22.</title>
        <authorList>
            <consortium name="The Broad Institute Genomics Platform"/>
            <consortium name="The Broad Institute Genome Sequencing Center for Infectious Disease"/>
            <person name="Earl A."/>
            <person name="Xavier R."/>
            <person name="Elson C."/>
            <person name="Duck W."/>
            <person name="Walker B."/>
            <person name="Young S."/>
            <person name="Zeng Q."/>
            <person name="Gargeya S."/>
            <person name="Fitzgerald M."/>
            <person name="Haas B."/>
            <person name="Abouelleil A."/>
            <person name="Allen A.W."/>
            <person name="Alvarado L."/>
            <person name="Arachchi H.M."/>
            <person name="Berlin A.M."/>
            <person name="Chapman S.B."/>
            <person name="Gainer-Dewar J."/>
            <person name="Goldberg J."/>
            <person name="Griggs A."/>
            <person name="Gujja S."/>
            <person name="Hansen M."/>
            <person name="Howarth C."/>
            <person name="Imamovic A."/>
            <person name="Ireland A."/>
            <person name="Larimer J."/>
            <person name="McCowan C."/>
            <person name="Murphy C."/>
            <person name="Pearson M."/>
            <person name="Poon T.W."/>
            <person name="Priest M."/>
            <person name="Roberts A."/>
            <person name="Saif S."/>
            <person name="Shea T."/>
            <person name="Sisk P."/>
            <person name="Sykes S."/>
            <person name="Wortman J."/>
            <person name="Nusbaum C."/>
            <person name="Birren B."/>
        </authorList>
    </citation>
    <scope>NUCLEOTIDE SEQUENCE [LARGE SCALE GENOMIC DNA]</scope>
    <source>
        <strain evidence="11 12">G22</strain>
    </source>
</reference>
<dbReference type="InterPro" id="IPR011006">
    <property type="entry name" value="CheY-like_superfamily"/>
</dbReference>
<organism evidence="11 12">
    <name type="scientific">Paenibacillus barengoltzii G22</name>
    <dbReference type="NCBI Taxonomy" id="1235795"/>
    <lineage>
        <taxon>Bacteria</taxon>
        <taxon>Bacillati</taxon>
        <taxon>Bacillota</taxon>
        <taxon>Bacilli</taxon>
        <taxon>Bacillales</taxon>
        <taxon>Paenibacillaceae</taxon>
        <taxon>Paenibacillus</taxon>
    </lineage>
</organism>
<dbReference type="SUPFAM" id="SSF46689">
    <property type="entry name" value="Homeodomain-like"/>
    <property type="match status" value="1"/>
</dbReference>
<feature type="modified residue" description="4-aspartylphosphate" evidence="8">
    <location>
        <position position="57"/>
    </location>
</feature>
<comment type="caution">
    <text evidence="11">The sequence shown here is derived from an EMBL/GenBank/DDBJ whole genome shotgun (WGS) entry which is preliminary data.</text>
</comment>
<keyword evidence="5" id="KW-0805">Transcription regulation</keyword>
<dbReference type="PANTHER" id="PTHR42713:SF3">
    <property type="entry name" value="TRANSCRIPTIONAL REGULATORY PROTEIN HPTR"/>
    <property type="match status" value="1"/>
</dbReference>
<gene>
    <name evidence="11" type="ORF">C812_03502</name>
</gene>
<name>R9LEU4_9BACL</name>
<keyword evidence="7" id="KW-0804">Transcription</keyword>
<dbReference type="PROSITE" id="PS01124">
    <property type="entry name" value="HTH_ARAC_FAMILY_2"/>
    <property type="match status" value="1"/>
</dbReference>
<dbReference type="InterPro" id="IPR001789">
    <property type="entry name" value="Sig_transdc_resp-reg_receiver"/>
</dbReference>
<dbReference type="PROSITE" id="PS50110">
    <property type="entry name" value="RESPONSE_REGULATORY"/>
    <property type="match status" value="1"/>
</dbReference>
<dbReference type="STRING" id="1235795.C812_03502"/>
<proteinExistence type="predicted"/>
<dbReference type="InterPro" id="IPR041522">
    <property type="entry name" value="CdaR_GGDEF"/>
</dbReference>
<feature type="domain" description="Response regulatory" evidence="10">
    <location>
        <begin position="5"/>
        <end position="122"/>
    </location>
</feature>
<keyword evidence="3 8" id="KW-0597">Phosphoprotein</keyword>
<dbReference type="Pfam" id="PF00072">
    <property type="entry name" value="Response_reg"/>
    <property type="match status" value="1"/>
</dbReference>
<dbReference type="Proteomes" id="UP000019598">
    <property type="component" value="Unassembled WGS sequence"/>
</dbReference>
<evidence type="ECO:0000256" key="2">
    <source>
        <dbReference type="ARBA" id="ARBA00022490"/>
    </source>
</evidence>
<dbReference type="OrthoDB" id="342399at2"/>
<dbReference type="Pfam" id="PF17853">
    <property type="entry name" value="GGDEF_2"/>
    <property type="match status" value="1"/>
</dbReference>
<dbReference type="GeneID" id="43346436"/>
<dbReference type="SMART" id="SM00448">
    <property type="entry name" value="REC"/>
    <property type="match status" value="1"/>
</dbReference>
<dbReference type="SUPFAM" id="SSF52172">
    <property type="entry name" value="CheY-like"/>
    <property type="match status" value="1"/>
</dbReference>
<evidence type="ECO:0000259" key="10">
    <source>
        <dbReference type="PROSITE" id="PS50110"/>
    </source>
</evidence>
<keyword evidence="6" id="KW-0238">DNA-binding</keyword>
<evidence type="ECO:0000256" key="4">
    <source>
        <dbReference type="ARBA" id="ARBA00023012"/>
    </source>
</evidence>
<dbReference type="Gene3D" id="3.40.50.2300">
    <property type="match status" value="1"/>
</dbReference>
<accession>R9LEU4</accession>
<dbReference type="EMBL" id="ASSZ01000033">
    <property type="protein sequence ID" value="EOS54262.1"/>
    <property type="molecule type" value="Genomic_DNA"/>
</dbReference>
<evidence type="ECO:0000256" key="6">
    <source>
        <dbReference type="ARBA" id="ARBA00023125"/>
    </source>
</evidence>
<evidence type="ECO:0000256" key="7">
    <source>
        <dbReference type="ARBA" id="ARBA00023163"/>
    </source>
</evidence>
<dbReference type="RefSeq" id="WP_016313908.1">
    <property type="nucleotide sequence ID" value="NZ_KE159654.1"/>
</dbReference>
<dbReference type="PANTHER" id="PTHR42713">
    <property type="entry name" value="HISTIDINE KINASE-RELATED"/>
    <property type="match status" value="1"/>
</dbReference>
<keyword evidence="2" id="KW-0963">Cytoplasm</keyword>
<dbReference type="Gene3D" id="1.10.10.60">
    <property type="entry name" value="Homeodomain-like"/>
    <property type="match status" value="2"/>
</dbReference>
<evidence type="ECO:0000256" key="1">
    <source>
        <dbReference type="ARBA" id="ARBA00004496"/>
    </source>
</evidence>
<dbReference type="Pfam" id="PF12833">
    <property type="entry name" value="HTH_18"/>
    <property type="match status" value="1"/>
</dbReference>
<dbReference type="InterPro" id="IPR051552">
    <property type="entry name" value="HptR"/>
</dbReference>
<dbReference type="GO" id="GO:0003700">
    <property type="term" value="F:DNA-binding transcription factor activity"/>
    <property type="evidence" value="ECO:0007669"/>
    <property type="project" value="InterPro"/>
</dbReference>
<feature type="domain" description="HTH araC/xylS-type" evidence="9">
    <location>
        <begin position="426"/>
        <end position="525"/>
    </location>
</feature>
<dbReference type="HOGENOM" id="CLU_000445_5_0_9"/>
<protein>
    <recommendedName>
        <fullName evidence="13">Two-component system, response regulator YesN</fullName>
    </recommendedName>
</protein>
<evidence type="ECO:0000313" key="11">
    <source>
        <dbReference type="EMBL" id="EOS54262.1"/>
    </source>
</evidence>
<evidence type="ECO:0000256" key="3">
    <source>
        <dbReference type="ARBA" id="ARBA00022553"/>
    </source>
</evidence>
<dbReference type="GO" id="GO:0000160">
    <property type="term" value="P:phosphorelay signal transduction system"/>
    <property type="evidence" value="ECO:0007669"/>
    <property type="project" value="UniProtKB-KW"/>
</dbReference>